<name>A0AAD7GM52_MYCRO</name>
<sequence>MHAGHAPFGFHADLELFKATLYGLPHQLPCIDLAREMECAAEGLGGSDVNAGAGNVSCLSAEGRRSHLGARSGSVPPQRSYRTKRGQEFDHGPSVRRQWRTPLRSVVRRGVHHRLATEQGLCRGVEPSRAAARAKQSRDVASPSSAWVEISGRGCNRCVVITANATIRVNHHFSNGHEKGWRRPPEVDVITRNMSGDIRGSSEKQGVGGEEVAQFEVRFTHLCFCPRVPVHMVRVGIHNDKDVRGGVQLTKNLAEDIYTGSSNTIVVEIHDRHFTSAEREFHRDNVTRVGEIRSRTDSARRDGGGFDVYGNTMISDIIWTDYVEAFGTRQNFQGVPRFPQVDLDKFYHLDGWDQWGVSFVEVGGSEETKETEEDVSSSLVSWTAR</sequence>
<keyword evidence="3" id="KW-1185">Reference proteome</keyword>
<accession>A0AAD7GM52</accession>
<dbReference type="EMBL" id="JARKIE010000017">
    <property type="protein sequence ID" value="KAJ7701525.1"/>
    <property type="molecule type" value="Genomic_DNA"/>
</dbReference>
<evidence type="ECO:0000256" key="1">
    <source>
        <dbReference type="SAM" id="MobiDB-lite"/>
    </source>
</evidence>
<comment type="caution">
    <text evidence="2">The sequence shown here is derived from an EMBL/GenBank/DDBJ whole genome shotgun (WGS) entry which is preliminary data.</text>
</comment>
<dbReference type="Proteomes" id="UP001221757">
    <property type="component" value="Unassembled WGS sequence"/>
</dbReference>
<protein>
    <submittedName>
        <fullName evidence="2">Uncharacterized protein</fullName>
    </submittedName>
</protein>
<evidence type="ECO:0000313" key="3">
    <source>
        <dbReference type="Proteomes" id="UP001221757"/>
    </source>
</evidence>
<organism evidence="2 3">
    <name type="scientific">Mycena rosella</name>
    <name type="common">Pink bonnet</name>
    <name type="synonym">Agaricus rosellus</name>
    <dbReference type="NCBI Taxonomy" id="1033263"/>
    <lineage>
        <taxon>Eukaryota</taxon>
        <taxon>Fungi</taxon>
        <taxon>Dikarya</taxon>
        <taxon>Basidiomycota</taxon>
        <taxon>Agaricomycotina</taxon>
        <taxon>Agaricomycetes</taxon>
        <taxon>Agaricomycetidae</taxon>
        <taxon>Agaricales</taxon>
        <taxon>Marasmiineae</taxon>
        <taxon>Mycenaceae</taxon>
        <taxon>Mycena</taxon>
    </lineage>
</organism>
<feature type="region of interest" description="Disordered" evidence="1">
    <location>
        <begin position="67"/>
        <end position="94"/>
    </location>
</feature>
<evidence type="ECO:0000313" key="2">
    <source>
        <dbReference type="EMBL" id="KAJ7701525.1"/>
    </source>
</evidence>
<feature type="region of interest" description="Disordered" evidence="1">
    <location>
        <begin position="366"/>
        <end position="385"/>
    </location>
</feature>
<feature type="compositionally biased region" description="Polar residues" evidence="1">
    <location>
        <begin position="376"/>
        <end position="385"/>
    </location>
</feature>
<dbReference type="AlphaFoldDB" id="A0AAD7GM52"/>
<reference evidence="2" key="1">
    <citation type="submission" date="2023-03" db="EMBL/GenBank/DDBJ databases">
        <title>Massive genome expansion in bonnet fungi (Mycena s.s.) driven by repeated elements and novel gene families across ecological guilds.</title>
        <authorList>
            <consortium name="Lawrence Berkeley National Laboratory"/>
            <person name="Harder C.B."/>
            <person name="Miyauchi S."/>
            <person name="Viragh M."/>
            <person name="Kuo A."/>
            <person name="Thoen E."/>
            <person name="Andreopoulos B."/>
            <person name="Lu D."/>
            <person name="Skrede I."/>
            <person name="Drula E."/>
            <person name="Henrissat B."/>
            <person name="Morin E."/>
            <person name="Kohler A."/>
            <person name="Barry K."/>
            <person name="LaButti K."/>
            <person name="Morin E."/>
            <person name="Salamov A."/>
            <person name="Lipzen A."/>
            <person name="Mereny Z."/>
            <person name="Hegedus B."/>
            <person name="Baldrian P."/>
            <person name="Stursova M."/>
            <person name="Weitz H."/>
            <person name="Taylor A."/>
            <person name="Grigoriev I.V."/>
            <person name="Nagy L.G."/>
            <person name="Martin F."/>
            <person name="Kauserud H."/>
        </authorList>
    </citation>
    <scope>NUCLEOTIDE SEQUENCE</scope>
    <source>
        <strain evidence="2">CBHHK067</strain>
    </source>
</reference>
<gene>
    <name evidence="2" type="ORF">B0H17DRAFT_1128307</name>
</gene>
<proteinExistence type="predicted"/>